<evidence type="ECO:0000256" key="5">
    <source>
        <dbReference type="ARBA" id="ARBA00023136"/>
    </source>
</evidence>
<dbReference type="PANTHER" id="PTHR14255:SF1">
    <property type="entry name" value="SULFITE EXPORTER TAUE_SAFE FAMILY PROTEIN 3"/>
    <property type="match status" value="1"/>
</dbReference>
<dbReference type="OMA" id="SEIFNDW"/>
<keyword evidence="8" id="KW-1185">Reference proteome</keyword>
<dbReference type="AlphaFoldDB" id="A0A4Y7KT32"/>
<reference evidence="7 8" key="1">
    <citation type="journal article" date="2018" name="Science">
        <title>The opium poppy genome and morphinan production.</title>
        <authorList>
            <person name="Guo L."/>
            <person name="Winzer T."/>
            <person name="Yang X."/>
            <person name="Li Y."/>
            <person name="Ning Z."/>
            <person name="He Z."/>
            <person name="Teodor R."/>
            <person name="Lu Y."/>
            <person name="Bowser T.A."/>
            <person name="Graham I.A."/>
            <person name="Ye K."/>
        </authorList>
    </citation>
    <scope>NUCLEOTIDE SEQUENCE [LARGE SCALE GENOMIC DNA]</scope>
    <source>
        <strain evidence="8">cv. HN1</strain>
        <tissue evidence="7">Leaves</tissue>
    </source>
</reference>
<dbReference type="GO" id="GO:0016020">
    <property type="term" value="C:membrane"/>
    <property type="evidence" value="ECO:0007669"/>
    <property type="project" value="UniProtKB-SubCell"/>
</dbReference>
<feature type="transmembrane region" description="Helical" evidence="6">
    <location>
        <begin position="243"/>
        <end position="259"/>
    </location>
</feature>
<comment type="subcellular location">
    <subcellularLocation>
        <location evidence="1">Membrane</location>
        <topology evidence="1">Multi-pass membrane protein</topology>
    </subcellularLocation>
</comment>
<evidence type="ECO:0000313" key="7">
    <source>
        <dbReference type="EMBL" id="RZC75520.1"/>
    </source>
</evidence>
<evidence type="ECO:0000256" key="1">
    <source>
        <dbReference type="ARBA" id="ARBA00004141"/>
    </source>
</evidence>
<proteinExistence type="inferred from homology"/>
<dbReference type="PANTHER" id="PTHR14255">
    <property type="entry name" value="CEREBLON"/>
    <property type="match status" value="1"/>
</dbReference>
<evidence type="ECO:0000256" key="6">
    <source>
        <dbReference type="SAM" id="Phobius"/>
    </source>
</evidence>
<feature type="transmembrane region" description="Helical" evidence="6">
    <location>
        <begin position="355"/>
        <end position="375"/>
    </location>
</feature>
<feature type="transmembrane region" description="Helical" evidence="6">
    <location>
        <begin position="56"/>
        <end position="80"/>
    </location>
</feature>
<evidence type="ECO:0000313" key="8">
    <source>
        <dbReference type="Proteomes" id="UP000316621"/>
    </source>
</evidence>
<keyword evidence="4 6" id="KW-1133">Transmembrane helix</keyword>
<dbReference type="Gramene" id="RZC75520">
    <property type="protein sequence ID" value="RZC75520"/>
    <property type="gene ID" value="C5167_050999"/>
</dbReference>
<name>A0A4Y7KT32_PAPSO</name>
<keyword evidence="3 6" id="KW-0812">Transmembrane</keyword>
<feature type="non-terminal residue" evidence="7">
    <location>
        <position position="1"/>
    </location>
</feature>
<feature type="transmembrane region" description="Helical" evidence="6">
    <location>
        <begin position="271"/>
        <end position="293"/>
    </location>
</feature>
<feature type="transmembrane region" description="Helical" evidence="6">
    <location>
        <begin position="100"/>
        <end position="120"/>
    </location>
</feature>
<evidence type="ECO:0000256" key="2">
    <source>
        <dbReference type="ARBA" id="ARBA00009142"/>
    </source>
</evidence>
<dbReference type="STRING" id="3469.A0A4Y7KT32"/>
<dbReference type="GO" id="GO:0031464">
    <property type="term" value="C:Cul4A-RING E3 ubiquitin ligase complex"/>
    <property type="evidence" value="ECO:0007669"/>
    <property type="project" value="TreeGrafter"/>
</dbReference>
<feature type="transmembrane region" description="Helical" evidence="6">
    <location>
        <begin position="382"/>
        <end position="401"/>
    </location>
</feature>
<dbReference type="Proteomes" id="UP000316621">
    <property type="component" value="Chromosome 8"/>
</dbReference>
<dbReference type="EMBL" id="CM010722">
    <property type="protein sequence ID" value="RZC75520.1"/>
    <property type="molecule type" value="Genomic_DNA"/>
</dbReference>
<evidence type="ECO:0000256" key="3">
    <source>
        <dbReference type="ARBA" id="ARBA00022692"/>
    </source>
</evidence>
<dbReference type="Pfam" id="PF01925">
    <property type="entry name" value="TauE"/>
    <property type="match status" value="2"/>
</dbReference>
<feature type="transmembrane region" description="Helical" evidence="6">
    <location>
        <begin position="161"/>
        <end position="183"/>
    </location>
</feature>
<evidence type="ECO:0008006" key="9">
    <source>
        <dbReference type="Google" id="ProtNLM"/>
    </source>
</evidence>
<evidence type="ECO:0000256" key="4">
    <source>
        <dbReference type="ARBA" id="ARBA00022989"/>
    </source>
</evidence>
<protein>
    <recommendedName>
        <fullName evidence="9">Sulfite exporter TauE/SafE family protein</fullName>
    </recommendedName>
</protein>
<feature type="transmembrane region" description="Helical" evidence="6">
    <location>
        <begin position="132"/>
        <end position="155"/>
    </location>
</feature>
<feature type="transmembrane region" description="Helical" evidence="6">
    <location>
        <begin position="413"/>
        <end position="435"/>
    </location>
</feature>
<feature type="transmembrane region" description="Helical" evidence="6">
    <location>
        <begin position="314"/>
        <end position="343"/>
    </location>
</feature>
<organism evidence="7 8">
    <name type="scientific">Papaver somniferum</name>
    <name type="common">Opium poppy</name>
    <dbReference type="NCBI Taxonomy" id="3469"/>
    <lineage>
        <taxon>Eukaryota</taxon>
        <taxon>Viridiplantae</taxon>
        <taxon>Streptophyta</taxon>
        <taxon>Embryophyta</taxon>
        <taxon>Tracheophyta</taxon>
        <taxon>Spermatophyta</taxon>
        <taxon>Magnoliopsida</taxon>
        <taxon>Ranunculales</taxon>
        <taxon>Papaveraceae</taxon>
        <taxon>Papaveroideae</taxon>
        <taxon>Papaver</taxon>
    </lineage>
</organism>
<dbReference type="GO" id="GO:0016567">
    <property type="term" value="P:protein ubiquitination"/>
    <property type="evidence" value="ECO:0007669"/>
    <property type="project" value="TreeGrafter"/>
</dbReference>
<sequence>PSNSKLQTRSSSSSYYNRNVQDYKVNETDSFGHVARQLLGKSEPSTYQHKWPAMKLGWRIIVGTIVGFFGAAFGSVGGVGGGGIYVPMLTLIIGFDPKTSVPISKCMITGAALSTVFYNLKRRHPTLDMPLIDYNLTLLMQPMLLLGISIGVILSEIFNDWMVTVLLIIFFIAMSTMSFCKGVQTWKQETKLKKEVQKVDADPRTEEVLEGNPLPIDDPSHKSTQKEMKTMVPILENVQWKELGFLIFVWIAFLVIQIFKFKTATCSTSYWVLSAAQIPVSVGVTIYEAIGLYKGKKVIASLGEKGVNWKVYQLSFFALVGVIAGTLGGLLGLGGGFIMGPLFLELGIPPQVSTATATFAMFSSSSMSVVEYYLLKRFPVPYALYFFAVATLAALAGQHVVGRIIAILGRASIIIFILVFTMIISTILLGGIGIANMAGKIEHKEYMGFEKLCH</sequence>
<gene>
    <name evidence="7" type="ORF">C5167_050999</name>
</gene>
<keyword evidence="5 6" id="KW-0472">Membrane</keyword>
<dbReference type="InterPro" id="IPR002781">
    <property type="entry name" value="TM_pro_TauE-like"/>
</dbReference>
<accession>A0A4Y7KT32</accession>
<comment type="similarity">
    <text evidence="2">Belongs to the 4-toluene sulfonate uptake permease (TSUP) (TC 2.A.102) family.</text>
</comment>